<dbReference type="Gene3D" id="3.40.50.720">
    <property type="entry name" value="NAD(P)-binding Rossmann-like Domain"/>
    <property type="match status" value="2"/>
</dbReference>
<name>A0ABY8TVZ2_TETOB</name>
<evidence type="ECO:0000313" key="5">
    <source>
        <dbReference type="Proteomes" id="UP001244341"/>
    </source>
</evidence>
<evidence type="ECO:0000256" key="1">
    <source>
        <dbReference type="ARBA" id="ARBA00023002"/>
    </source>
</evidence>
<dbReference type="InterPro" id="IPR036291">
    <property type="entry name" value="NAD(P)-bd_dom_sf"/>
</dbReference>
<dbReference type="SUPFAM" id="SSF51735">
    <property type="entry name" value="NAD(P)-binding Rossmann-fold domains"/>
    <property type="match status" value="1"/>
</dbReference>
<gene>
    <name evidence="4" type="ORF">OEZ85_006875</name>
</gene>
<dbReference type="InterPro" id="IPR006140">
    <property type="entry name" value="D-isomer_DH_NAD-bd"/>
</dbReference>
<dbReference type="PANTHER" id="PTHR43333">
    <property type="entry name" value="2-HACID_DH_C DOMAIN-CONTAINING PROTEIN"/>
    <property type="match status" value="1"/>
</dbReference>
<dbReference type="Pfam" id="PF02826">
    <property type="entry name" value="2-Hacid_dh_C"/>
    <property type="match status" value="1"/>
</dbReference>
<evidence type="ECO:0000259" key="3">
    <source>
        <dbReference type="Pfam" id="PF02826"/>
    </source>
</evidence>
<dbReference type="PANTHER" id="PTHR43333:SF1">
    <property type="entry name" value="D-ISOMER SPECIFIC 2-HYDROXYACID DEHYDROGENASE NAD-BINDING DOMAIN-CONTAINING PROTEIN"/>
    <property type="match status" value="1"/>
</dbReference>
<dbReference type="SUPFAM" id="SSF52283">
    <property type="entry name" value="Formate/glycerate dehydrogenase catalytic domain-like"/>
    <property type="match status" value="1"/>
</dbReference>
<evidence type="ECO:0000256" key="2">
    <source>
        <dbReference type="ARBA" id="ARBA00023027"/>
    </source>
</evidence>
<keyword evidence="5" id="KW-1185">Reference proteome</keyword>
<dbReference type="Proteomes" id="UP001244341">
    <property type="component" value="Chromosome 4b"/>
</dbReference>
<keyword evidence="2" id="KW-0520">NAD</keyword>
<feature type="domain" description="D-isomer specific 2-hydroxyacid dehydrogenase NAD-binding" evidence="3">
    <location>
        <begin position="180"/>
        <end position="347"/>
    </location>
</feature>
<accession>A0ABY8TVZ2</accession>
<sequence length="384" mass="41679">MQSRGIGVDRSSSLLLPLCSPHRTIPFSSLTSIRGSSRSSSRHAAMAAGKKDSINLLVVANPATPELCVLQKLPPGVNIVATGQTLAELSQQLSDEQWGSIDVMLNCGVGKNAGKREDVQEFWGRLTGLQWLHSASAGLEHLLFPELIDSPVVLSNAKGVYSHSLAEYALTCCSWFAKDFPRLLAAKAARSWDPYDVEELRGKTLGVVGYGDIGRATAVLAKAFRMKVVALRRNTTLAEADKGVVEKIYAPDQITELMSVSDYVVASTPYTPATDKLVSAAAIAAMKPNGVFINVGRGKCVDEEALIDALQNRRIRGAGLDVFATEPLPADSALWGLPNVFMSPHNADRTKEFQFESMELFVQNVERYMSGQELMNVCDKRSGY</sequence>
<keyword evidence="1" id="KW-0560">Oxidoreductase</keyword>
<dbReference type="CDD" id="cd05300">
    <property type="entry name" value="2-Hacid_dh_1"/>
    <property type="match status" value="1"/>
</dbReference>
<reference evidence="4 5" key="1">
    <citation type="submission" date="2023-05" db="EMBL/GenBank/DDBJ databases">
        <title>A 100% complete, gapless, phased diploid assembly of the Scenedesmus obliquus UTEX 3031 genome.</title>
        <authorList>
            <person name="Biondi T.C."/>
            <person name="Hanschen E.R."/>
            <person name="Kwon T."/>
            <person name="Eng W."/>
            <person name="Kruse C.P.S."/>
            <person name="Koehler S.I."/>
            <person name="Kunde Y."/>
            <person name="Gleasner C.D."/>
            <person name="You Mak K.T."/>
            <person name="Polle J."/>
            <person name="Hovde B.T."/>
            <person name="Starkenburg S.R."/>
        </authorList>
    </citation>
    <scope>NUCLEOTIDE SEQUENCE [LARGE SCALE GENOMIC DNA]</scope>
    <source>
        <strain evidence="4 5">DOE0152z</strain>
    </source>
</reference>
<organism evidence="4 5">
    <name type="scientific">Tetradesmus obliquus</name>
    <name type="common">Green alga</name>
    <name type="synonym">Acutodesmus obliquus</name>
    <dbReference type="NCBI Taxonomy" id="3088"/>
    <lineage>
        <taxon>Eukaryota</taxon>
        <taxon>Viridiplantae</taxon>
        <taxon>Chlorophyta</taxon>
        <taxon>core chlorophytes</taxon>
        <taxon>Chlorophyceae</taxon>
        <taxon>CS clade</taxon>
        <taxon>Sphaeropleales</taxon>
        <taxon>Scenedesmaceae</taxon>
        <taxon>Tetradesmus</taxon>
    </lineage>
</organism>
<evidence type="ECO:0000313" key="4">
    <source>
        <dbReference type="EMBL" id="WIA13290.1"/>
    </source>
</evidence>
<dbReference type="EMBL" id="CP126211">
    <property type="protein sequence ID" value="WIA13290.1"/>
    <property type="molecule type" value="Genomic_DNA"/>
</dbReference>
<protein>
    <recommendedName>
        <fullName evidence="3">D-isomer specific 2-hydroxyacid dehydrogenase NAD-binding domain-containing protein</fullName>
    </recommendedName>
</protein>
<proteinExistence type="predicted"/>